<evidence type="ECO:0000313" key="16">
    <source>
        <dbReference type="Proteomes" id="UP000250266"/>
    </source>
</evidence>
<dbReference type="FunFam" id="3.20.20.70:FF:000090">
    <property type="entry name" value="Nicotinate-nucleotide pyrophosphorylase [carboxylating]"/>
    <property type="match status" value="1"/>
</dbReference>
<evidence type="ECO:0000256" key="10">
    <source>
        <dbReference type="ARBA" id="ARBA00023242"/>
    </source>
</evidence>
<keyword evidence="8" id="KW-0328">Glycosyltransferase</keyword>
<evidence type="ECO:0000256" key="4">
    <source>
        <dbReference type="ARBA" id="ARBA00011218"/>
    </source>
</evidence>
<evidence type="ECO:0000256" key="6">
    <source>
        <dbReference type="ARBA" id="ARBA00020990"/>
    </source>
</evidence>
<dbReference type="InterPro" id="IPR002638">
    <property type="entry name" value="Quinolinate_PRibosylTrfase_C"/>
</dbReference>
<dbReference type="AlphaFoldDB" id="A0A8E2EIG1"/>
<dbReference type="GO" id="GO:0034213">
    <property type="term" value="P:quinolinate catabolic process"/>
    <property type="evidence" value="ECO:0007669"/>
    <property type="project" value="TreeGrafter"/>
</dbReference>
<comment type="subunit">
    <text evidence="4">Hexamer formed by 3 homodimers.</text>
</comment>
<keyword evidence="16" id="KW-1185">Reference proteome</keyword>
<feature type="domain" description="Xylanolytic transcriptional activator regulatory" evidence="14">
    <location>
        <begin position="272"/>
        <end position="485"/>
    </location>
</feature>
<dbReference type="GO" id="GO:0009435">
    <property type="term" value="P:NAD+ biosynthetic process"/>
    <property type="evidence" value="ECO:0007669"/>
    <property type="project" value="UniProtKB-UniPathway"/>
</dbReference>
<keyword evidence="10" id="KW-0539">Nucleus</keyword>
<comment type="pathway">
    <text evidence="2">Cofactor biosynthesis; NAD(+) biosynthesis; nicotinate D-ribonucleotide from quinolinate: step 1/1.</text>
</comment>
<dbReference type="Proteomes" id="UP000250266">
    <property type="component" value="Unassembled WGS sequence"/>
</dbReference>
<name>A0A8E2EIG1_9PEZI</name>
<organism evidence="15 16">
    <name type="scientific">Lepidopterella palustris CBS 459.81</name>
    <dbReference type="NCBI Taxonomy" id="1314670"/>
    <lineage>
        <taxon>Eukaryota</taxon>
        <taxon>Fungi</taxon>
        <taxon>Dikarya</taxon>
        <taxon>Ascomycota</taxon>
        <taxon>Pezizomycotina</taxon>
        <taxon>Dothideomycetes</taxon>
        <taxon>Pleosporomycetidae</taxon>
        <taxon>Mytilinidiales</taxon>
        <taxon>Argynnaceae</taxon>
        <taxon>Lepidopterella</taxon>
    </lineage>
</organism>
<dbReference type="InterPro" id="IPR027277">
    <property type="entry name" value="NadC/ModD"/>
</dbReference>
<evidence type="ECO:0000256" key="2">
    <source>
        <dbReference type="ARBA" id="ARBA00004893"/>
    </source>
</evidence>
<dbReference type="NCBIfam" id="TIGR00078">
    <property type="entry name" value="nadC"/>
    <property type="match status" value="1"/>
</dbReference>
<evidence type="ECO:0000256" key="3">
    <source>
        <dbReference type="ARBA" id="ARBA00009400"/>
    </source>
</evidence>
<dbReference type="PANTHER" id="PTHR32179:SF3">
    <property type="entry name" value="NICOTINATE-NUCLEOTIDE PYROPHOSPHORYLASE [CARBOXYLATING]"/>
    <property type="match status" value="1"/>
</dbReference>
<dbReference type="InterPro" id="IPR004393">
    <property type="entry name" value="NadC"/>
</dbReference>
<keyword evidence="7" id="KW-0662">Pyridine nucleotide biosynthesis</keyword>
<dbReference type="GO" id="GO:0005737">
    <property type="term" value="C:cytoplasm"/>
    <property type="evidence" value="ECO:0007669"/>
    <property type="project" value="TreeGrafter"/>
</dbReference>
<evidence type="ECO:0000313" key="15">
    <source>
        <dbReference type="EMBL" id="OCK84401.1"/>
    </source>
</evidence>
<sequence length="735" mass="81720">MATVEGAPAHGAVAHLLPQSYKRMVAEWLEEDTPSFDYGGFVVGEDMSEAKLLGKSEVGPVRKLLLGERVALNTLARCSGIATKSARLLALLRRAGYPNILAGTRKTTPGFRLVEKYGMLVGGVDPHRQDLSTMTMLKDNHIVAAGSITSAVRAAKAAGGFAIKVEVECQSSKEADEAIAAGADVVMLDNFSGEAVKIAAAELKEKWGKGTGDRKAFLVEVSGGLTEENVESYTIKKIYHFTLSPPWSFGLKMIEHRITAFGYAEDTKRLVDLYYEFFHNSHPICLPRPFLTQQLLSGAQGLEAVVAVIHYIGSRYAPWTTSEAYKAKAEHALSTSVHEKTGFRAQALLLFGISLHFCDDFVGARENLDAAINLAFEIGMHLQEFARQYGQGSRVLEESWRRTFWMMLVADQQTSIVRGQIRYLLRDVNATVDLPCEESEYQSGMIPDPATFQDYDVREFSDVEIVFSSFTYLIDIIRIVNSVMRAADQVGGFTDGLVDIADTKLSVWQSLLPVYKREPIREDGKVDEVLYLAHMIMAIATMNVHRPLSALSTVHREEFRTRLVPPKPIHVPPFRPHRRSAHTAKVLKATERQTQLLAISTPFILHSLFTLSIIAGIATVQVLTCKYFLEDKALAVSRDRVRLSIGALKAFAEIWPLGKVVMRDVKMVARETLPAPQTHQSANLDPPEIEFPRDEFSLPIDPMPQLDIFNALVMPNWSTWDWNGPLDPETTFPGL</sequence>
<dbReference type="Pfam" id="PF01729">
    <property type="entry name" value="QRPTase_C"/>
    <property type="match status" value="1"/>
</dbReference>
<dbReference type="PANTHER" id="PTHR32179">
    <property type="entry name" value="NICOTINATE-NUCLEOTIDE PYROPHOSPHORYLASE [CARBOXYLATING]"/>
    <property type="match status" value="1"/>
</dbReference>
<keyword evidence="9" id="KW-0808">Transferase</keyword>
<dbReference type="CDD" id="cd12148">
    <property type="entry name" value="fungal_TF_MHR"/>
    <property type="match status" value="1"/>
</dbReference>
<dbReference type="Gene3D" id="3.90.1170.20">
    <property type="entry name" value="Quinolinate phosphoribosyl transferase, N-terminal domain"/>
    <property type="match status" value="2"/>
</dbReference>
<dbReference type="GO" id="GO:0004514">
    <property type="term" value="F:nicotinate-nucleotide diphosphorylase (carboxylating) activity"/>
    <property type="evidence" value="ECO:0007669"/>
    <property type="project" value="UniProtKB-EC"/>
</dbReference>
<dbReference type="OrthoDB" id="10067394at2759"/>
<dbReference type="InterPro" id="IPR007219">
    <property type="entry name" value="XnlR_reg_dom"/>
</dbReference>
<dbReference type="SUPFAM" id="SSF54675">
    <property type="entry name" value="Nicotinate/Quinolinate PRTase N-terminal domain-like"/>
    <property type="match status" value="1"/>
</dbReference>
<protein>
    <recommendedName>
        <fullName evidence="6">Nicotinate-nucleotide pyrophosphorylase [carboxylating]</fullName>
        <ecNumber evidence="5">2.4.2.19</ecNumber>
    </recommendedName>
    <alternativeName>
        <fullName evidence="11">Quinolinate phosphoribosyltransferase [decarboxylating]</fullName>
    </alternativeName>
</protein>
<dbReference type="EMBL" id="KV744838">
    <property type="protein sequence ID" value="OCK84401.1"/>
    <property type="molecule type" value="Genomic_DNA"/>
</dbReference>
<dbReference type="InterPro" id="IPR013785">
    <property type="entry name" value="Aldolase_TIM"/>
</dbReference>
<evidence type="ECO:0000256" key="9">
    <source>
        <dbReference type="ARBA" id="ARBA00022679"/>
    </source>
</evidence>
<dbReference type="Pfam" id="PF04082">
    <property type="entry name" value="Fungal_trans"/>
    <property type="match status" value="1"/>
</dbReference>
<comment type="catalytic activity">
    <reaction evidence="12">
        <text>nicotinate beta-D-ribonucleotide + CO2 + diphosphate = quinolinate + 5-phospho-alpha-D-ribose 1-diphosphate + 2 H(+)</text>
        <dbReference type="Rhea" id="RHEA:12733"/>
        <dbReference type="ChEBI" id="CHEBI:15378"/>
        <dbReference type="ChEBI" id="CHEBI:16526"/>
        <dbReference type="ChEBI" id="CHEBI:29959"/>
        <dbReference type="ChEBI" id="CHEBI:33019"/>
        <dbReference type="ChEBI" id="CHEBI:57502"/>
        <dbReference type="ChEBI" id="CHEBI:58017"/>
        <dbReference type="EC" id="2.4.2.19"/>
    </reaction>
</comment>
<dbReference type="UniPathway" id="UPA00253">
    <property type="reaction ID" value="UER00331"/>
</dbReference>
<evidence type="ECO:0000256" key="1">
    <source>
        <dbReference type="ARBA" id="ARBA00003237"/>
    </source>
</evidence>
<comment type="function">
    <text evidence="1">Involved in the catabolism of quinolinic acid (QA).</text>
</comment>
<dbReference type="GO" id="GO:0008270">
    <property type="term" value="F:zinc ion binding"/>
    <property type="evidence" value="ECO:0007669"/>
    <property type="project" value="InterPro"/>
</dbReference>
<accession>A0A8E2EIG1</accession>
<evidence type="ECO:0000256" key="11">
    <source>
        <dbReference type="ARBA" id="ARBA00033102"/>
    </source>
</evidence>
<dbReference type="InterPro" id="IPR037128">
    <property type="entry name" value="Quinolinate_PRibosylTase_N_sf"/>
</dbReference>
<dbReference type="InterPro" id="IPR036068">
    <property type="entry name" value="Nicotinate_pribotase-like_C"/>
</dbReference>
<evidence type="ECO:0000259" key="14">
    <source>
        <dbReference type="Pfam" id="PF04082"/>
    </source>
</evidence>
<dbReference type="EC" id="2.4.2.19" evidence="5"/>
<dbReference type="Gene3D" id="3.20.20.70">
    <property type="entry name" value="Aldolase class I"/>
    <property type="match status" value="1"/>
</dbReference>
<reference evidence="15 16" key="1">
    <citation type="journal article" date="2016" name="Nat. Commun.">
        <title>Ectomycorrhizal ecology is imprinted in the genome of the dominant symbiotic fungus Cenococcum geophilum.</title>
        <authorList>
            <consortium name="DOE Joint Genome Institute"/>
            <person name="Peter M."/>
            <person name="Kohler A."/>
            <person name="Ohm R.A."/>
            <person name="Kuo A."/>
            <person name="Krutzmann J."/>
            <person name="Morin E."/>
            <person name="Arend M."/>
            <person name="Barry K.W."/>
            <person name="Binder M."/>
            <person name="Choi C."/>
            <person name="Clum A."/>
            <person name="Copeland A."/>
            <person name="Grisel N."/>
            <person name="Haridas S."/>
            <person name="Kipfer T."/>
            <person name="LaButti K."/>
            <person name="Lindquist E."/>
            <person name="Lipzen A."/>
            <person name="Maire R."/>
            <person name="Meier B."/>
            <person name="Mihaltcheva S."/>
            <person name="Molinier V."/>
            <person name="Murat C."/>
            <person name="Poggeler S."/>
            <person name="Quandt C.A."/>
            <person name="Sperisen C."/>
            <person name="Tritt A."/>
            <person name="Tisserant E."/>
            <person name="Crous P.W."/>
            <person name="Henrissat B."/>
            <person name="Nehls U."/>
            <person name="Egli S."/>
            <person name="Spatafora J.W."/>
            <person name="Grigoriev I.V."/>
            <person name="Martin F.M."/>
        </authorList>
    </citation>
    <scope>NUCLEOTIDE SEQUENCE [LARGE SCALE GENOMIC DNA]</scope>
    <source>
        <strain evidence="15 16">CBS 459.81</strain>
    </source>
</reference>
<evidence type="ECO:0000256" key="7">
    <source>
        <dbReference type="ARBA" id="ARBA00022642"/>
    </source>
</evidence>
<dbReference type="GO" id="GO:0003677">
    <property type="term" value="F:DNA binding"/>
    <property type="evidence" value="ECO:0007669"/>
    <property type="project" value="InterPro"/>
</dbReference>
<proteinExistence type="inferred from homology"/>
<evidence type="ECO:0000256" key="5">
    <source>
        <dbReference type="ARBA" id="ARBA00011944"/>
    </source>
</evidence>
<gene>
    <name evidence="15" type="ORF">K432DRAFT_414025</name>
</gene>
<dbReference type="SUPFAM" id="SSF51690">
    <property type="entry name" value="Nicotinate/Quinolinate PRTase C-terminal domain-like"/>
    <property type="match status" value="1"/>
</dbReference>
<feature type="domain" description="Quinolinate phosphoribosyl transferase C-terminal" evidence="13">
    <location>
        <begin position="81"/>
        <end position="239"/>
    </location>
</feature>
<evidence type="ECO:0000259" key="13">
    <source>
        <dbReference type="Pfam" id="PF01729"/>
    </source>
</evidence>
<comment type="similarity">
    <text evidence="3">Belongs to the NadC/ModD family.</text>
</comment>
<evidence type="ECO:0000256" key="8">
    <source>
        <dbReference type="ARBA" id="ARBA00022676"/>
    </source>
</evidence>
<dbReference type="GO" id="GO:0006351">
    <property type="term" value="P:DNA-templated transcription"/>
    <property type="evidence" value="ECO:0007669"/>
    <property type="project" value="InterPro"/>
</dbReference>
<evidence type="ECO:0000256" key="12">
    <source>
        <dbReference type="ARBA" id="ARBA00047445"/>
    </source>
</evidence>